<sequence length="117" mass="13563">MVDDKKQQTKKTEAAQIRGWETIPSYFTRRVEFTRALLNDDRQLSPNSTGRLVHHDDATLIPQRTPTILALSVITLRFQLHHGPVIRVSLFSFEVARLLSPRTDNFDRNDFPFEDAE</sequence>
<evidence type="ECO:0000313" key="2">
    <source>
        <dbReference type="Proteomes" id="UP000299102"/>
    </source>
</evidence>
<dbReference type="Proteomes" id="UP000299102">
    <property type="component" value="Unassembled WGS sequence"/>
</dbReference>
<gene>
    <name evidence="1" type="ORF">EVAR_58008_1</name>
</gene>
<comment type="caution">
    <text evidence="1">The sequence shown here is derived from an EMBL/GenBank/DDBJ whole genome shotgun (WGS) entry which is preliminary data.</text>
</comment>
<keyword evidence="2" id="KW-1185">Reference proteome</keyword>
<accession>A0A4C1YBI9</accession>
<protein>
    <submittedName>
        <fullName evidence="1">Uncharacterized protein</fullName>
    </submittedName>
</protein>
<dbReference type="AlphaFoldDB" id="A0A4C1YBI9"/>
<dbReference type="EMBL" id="BGZK01001138">
    <property type="protein sequence ID" value="GBP72242.1"/>
    <property type="molecule type" value="Genomic_DNA"/>
</dbReference>
<name>A0A4C1YBI9_EUMVA</name>
<organism evidence="1 2">
    <name type="scientific">Eumeta variegata</name>
    <name type="common">Bagworm moth</name>
    <name type="synonym">Eumeta japonica</name>
    <dbReference type="NCBI Taxonomy" id="151549"/>
    <lineage>
        <taxon>Eukaryota</taxon>
        <taxon>Metazoa</taxon>
        <taxon>Ecdysozoa</taxon>
        <taxon>Arthropoda</taxon>
        <taxon>Hexapoda</taxon>
        <taxon>Insecta</taxon>
        <taxon>Pterygota</taxon>
        <taxon>Neoptera</taxon>
        <taxon>Endopterygota</taxon>
        <taxon>Lepidoptera</taxon>
        <taxon>Glossata</taxon>
        <taxon>Ditrysia</taxon>
        <taxon>Tineoidea</taxon>
        <taxon>Psychidae</taxon>
        <taxon>Oiketicinae</taxon>
        <taxon>Eumeta</taxon>
    </lineage>
</organism>
<reference evidence="1 2" key="1">
    <citation type="journal article" date="2019" name="Commun. Biol.">
        <title>The bagworm genome reveals a unique fibroin gene that provides high tensile strength.</title>
        <authorList>
            <person name="Kono N."/>
            <person name="Nakamura H."/>
            <person name="Ohtoshi R."/>
            <person name="Tomita M."/>
            <person name="Numata K."/>
            <person name="Arakawa K."/>
        </authorList>
    </citation>
    <scope>NUCLEOTIDE SEQUENCE [LARGE SCALE GENOMIC DNA]</scope>
</reference>
<evidence type="ECO:0000313" key="1">
    <source>
        <dbReference type="EMBL" id="GBP72242.1"/>
    </source>
</evidence>
<proteinExistence type="predicted"/>